<keyword evidence="3" id="KW-0804">Transcription</keyword>
<sequence>MNSATTAAPPRRLRADAARNQQRIVAAARELFADHGLDITLDDVAERAGVGVGTVYRRFANKKELITEVFEQHLLDFAEAAEQSHNNPDPWLALVEFFEDACAHLATNRGFGEVMLELGDDPNRFAAVRDRIRPSITAIIDRARDAGAILPEITATDFFSLIHMVTAFAEFASPVNTEAWQRYMAITLNGIRTDAVERRPLLHAPLTDSEVEAAKSACCPLPGRRRER</sequence>
<dbReference type="InterPro" id="IPR049445">
    <property type="entry name" value="TetR_SbtR-like_C"/>
</dbReference>
<dbReference type="PANTHER" id="PTHR30055:SF234">
    <property type="entry name" value="HTH-TYPE TRANSCRIPTIONAL REGULATOR BETI"/>
    <property type="match status" value="1"/>
</dbReference>
<dbReference type="InterPro" id="IPR023772">
    <property type="entry name" value="DNA-bd_HTH_TetR-type_CS"/>
</dbReference>
<dbReference type="InterPro" id="IPR036271">
    <property type="entry name" value="Tet_transcr_reg_TetR-rel_C_sf"/>
</dbReference>
<dbReference type="PANTHER" id="PTHR30055">
    <property type="entry name" value="HTH-TYPE TRANSCRIPTIONAL REGULATOR RUTR"/>
    <property type="match status" value="1"/>
</dbReference>
<evidence type="ECO:0000259" key="5">
    <source>
        <dbReference type="PROSITE" id="PS50977"/>
    </source>
</evidence>
<evidence type="ECO:0000313" key="6">
    <source>
        <dbReference type="EMBL" id="GGK44865.1"/>
    </source>
</evidence>
<reference evidence="6" key="2">
    <citation type="submission" date="2020-09" db="EMBL/GenBank/DDBJ databases">
        <authorList>
            <person name="Sun Q."/>
            <person name="Zhou Y."/>
        </authorList>
    </citation>
    <scope>NUCLEOTIDE SEQUENCE</scope>
    <source>
        <strain evidence="6">CGMCC 4.7278</strain>
    </source>
</reference>
<dbReference type="AlphaFoldDB" id="A0A917QD92"/>
<keyword evidence="7" id="KW-1185">Reference proteome</keyword>
<dbReference type="PROSITE" id="PS50977">
    <property type="entry name" value="HTH_TETR_2"/>
    <property type="match status" value="1"/>
</dbReference>
<evidence type="ECO:0000256" key="1">
    <source>
        <dbReference type="ARBA" id="ARBA00023015"/>
    </source>
</evidence>
<keyword evidence="1" id="KW-0805">Transcription regulation</keyword>
<dbReference type="SUPFAM" id="SSF48498">
    <property type="entry name" value="Tetracyclin repressor-like, C-terminal domain"/>
    <property type="match status" value="1"/>
</dbReference>
<evidence type="ECO:0000256" key="4">
    <source>
        <dbReference type="PROSITE-ProRule" id="PRU00335"/>
    </source>
</evidence>
<dbReference type="SUPFAM" id="SSF46689">
    <property type="entry name" value="Homeodomain-like"/>
    <property type="match status" value="1"/>
</dbReference>
<dbReference type="Proteomes" id="UP000612956">
    <property type="component" value="Unassembled WGS sequence"/>
</dbReference>
<evidence type="ECO:0000256" key="2">
    <source>
        <dbReference type="ARBA" id="ARBA00023125"/>
    </source>
</evidence>
<dbReference type="Gene3D" id="1.10.357.10">
    <property type="entry name" value="Tetracycline Repressor, domain 2"/>
    <property type="match status" value="1"/>
</dbReference>
<dbReference type="EMBL" id="BMMW01000001">
    <property type="protein sequence ID" value="GGK44865.1"/>
    <property type="molecule type" value="Genomic_DNA"/>
</dbReference>
<gene>
    <name evidence="6" type="ORF">GCM10011591_15600</name>
</gene>
<comment type="caution">
    <text evidence="6">The sequence shown here is derived from an EMBL/GenBank/DDBJ whole genome shotgun (WGS) entry which is preliminary data.</text>
</comment>
<proteinExistence type="predicted"/>
<dbReference type="GO" id="GO:0003700">
    <property type="term" value="F:DNA-binding transcription factor activity"/>
    <property type="evidence" value="ECO:0007669"/>
    <property type="project" value="TreeGrafter"/>
</dbReference>
<keyword evidence="2 4" id="KW-0238">DNA-binding</keyword>
<dbReference type="PRINTS" id="PR00455">
    <property type="entry name" value="HTHTETR"/>
</dbReference>
<dbReference type="RefSeq" id="WP_188828061.1">
    <property type="nucleotide sequence ID" value="NZ_BMMW01000001.1"/>
</dbReference>
<reference evidence="6" key="1">
    <citation type="journal article" date="2014" name="Int. J. Syst. Evol. Microbiol.">
        <title>Complete genome sequence of Corynebacterium casei LMG S-19264T (=DSM 44701T), isolated from a smear-ripened cheese.</title>
        <authorList>
            <consortium name="US DOE Joint Genome Institute (JGI-PGF)"/>
            <person name="Walter F."/>
            <person name="Albersmeier A."/>
            <person name="Kalinowski J."/>
            <person name="Ruckert C."/>
        </authorList>
    </citation>
    <scope>NUCLEOTIDE SEQUENCE</scope>
    <source>
        <strain evidence="6">CGMCC 4.7278</strain>
    </source>
</reference>
<dbReference type="InterPro" id="IPR001647">
    <property type="entry name" value="HTH_TetR"/>
</dbReference>
<name>A0A917QD92_9NOCA</name>
<dbReference type="Pfam" id="PF00440">
    <property type="entry name" value="TetR_N"/>
    <property type="match status" value="1"/>
</dbReference>
<protein>
    <submittedName>
        <fullName evidence="6">Transcriptional regulator, TetR family protein</fullName>
    </submittedName>
</protein>
<accession>A0A917QD92</accession>
<dbReference type="InterPro" id="IPR009057">
    <property type="entry name" value="Homeodomain-like_sf"/>
</dbReference>
<feature type="domain" description="HTH tetR-type" evidence="5">
    <location>
        <begin position="18"/>
        <end position="77"/>
    </location>
</feature>
<dbReference type="Pfam" id="PF21597">
    <property type="entry name" value="TetR_C_43"/>
    <property type="match status" value="1"/>
</dbReference>
<dbReference type="PROSITE" id="PS01081">
    <property type="entry name" value="HTH_TETR_1"/>
    <property type="match status" value="1"/>
</dbReference>
<evidence type="ECO:0000313" key="7">
    <source>
        <dbReference type="Proteomes" id="UP000612956"/>
    </source>
</evidence>
<organism evidence="6 7">
    <name type="scientific">Nocardia camponoti</name>
    <dbReference type="NCBI Taxonomy" id="1616106"/>
    <lineage>
        <taxon>Bacteria</taxon>
        <taxon>Bacillati</taxon>
        <taxon>Actinomycetota</taxon>
        <taxon>Actinomycetes</taxon>
        <taxon>Mycobacteriales</taxon>
        <taxon>Nocardiaceae</taxon>
        <taxon>Nocardia</taxon>
    </lineage>
</organism>
<evidence type="ECO:0000256" key="3">
    <source>
        <dbReference type="ARBA" id="ARBA00023163"/>
    </source>
</evidence>
<dbReference type="GO" id="GO:0000976">
    <property type="term" value="F:transcription cis-regulatory region binding"/>
    <property type="evidence" value="ECO:0007669"/>
    <property type="project" value="TreeGrafter"/>
</dbReference>
<dbReference type="InterPro" id="IPR050109">
    <property type="entry name" value="HTH-type_TetR-like_transc_reg"/>
</dbReference>
<feature type="DNA-binding region" description="H-T-H motif" evidence="4">
    <location>
        <begin position="40"/>
        <end position="59"/>
    </location>
</feature>